<dbReference type="NCBIfam" id="TIGR01913">
    <property type="entry name" value="bet_lambda"/>
    <property type="match status" value="1"/>
</dbReference>
<dbReference type="InterPro" id="IPR010183">
    <property type="entry name" value="Phage_lambda_Bet"/>
</dbReference>
<keyword evidence="2" id="KW-1185">Reference proteome</keyword>
<accession>A0ABT4D9J0</accession>
<organism evidence="1 2">
    <name type="scientific">Clostridium brassicae</name>
    <dbReference type="NCBI Taxonomy" id="2999072"/>
    <lineage>
        <taxon>Bacteria</taxon>
        <taxon>Bacillati</taxon>
        <taxon>Bacillota</taxon>
        <taxon>Clostridia</taxon>
        <taxon>Eubacteriales</taxon>
        <taxon>Clostridiaceae</taxon>
        <taxon>Clostridium</taxon>
    </lineage>
</organism>
<dbReference type="EMBL" id="JAPQFJ010000008">
    <property type="protein sequence ID" value="MCY6958838.1"/>
    <property type="molecule type" value="Genomic_DNA"/>
</dbReference>
<name>A0ABT4D9J0_9CLOT</name>
<dbReference type="Proteomes" id="UP001144612">
    <property type="component" value="Unassembled WGS sequence"/>
</dbReference>
<dbReference type="InterPro" id="IPR018330">
    <property type="entry name" value="RecT_fam"/>
</dbReference>
<protein>
    <submittedName>
        <fullName evidence="1">Phage recombination protein Bet</fullName>
    </submittedName>
</protein>
<comment type="caution">
    <text evidence="1">The sequence shown here is derived from an EMBL/GenBank/DDBJ whole genome shotgun (WGS) entry which is preliminary data.</text>
</comment>
<gene>
    <name evidence="1" type="primary">bet</name>
    <name evidence="1" type="ORF">OW729_09510</name>
</gene>
<sequence>MVENKNSALALLEKEMVYNVGEEEVRLTGNIVKNYLAKGNKQITNREVVVFMNLCKYRKLNPFLNEAYLVKFKDEAQIVTGKEAFMRKAEESPNYKGHRAGIIVMREKQITELEGCFKLKTDILLGGWAEVFVEGKSHPVVAKVSLDEYNKGQSTWRAMPSTMIRKVALVQALREAFPSDIGAMYSNEELGVDETKIVNVQHEVKEEIKEEANQEVIDIDDTAPVEEKKEEQEEIEAVDVEVVEGKDDEEEAPY</sequence>
<proteinExistence type="predicted"/>
<dbReference type="RefSeq" id="WP_268061253.1">
    <property type="nucleotide sequence ID" value="NZ_JAPQFJ010000008.1"/>
</dbReference>
<reference evidence="1" key="1">
    <citation type="submission" date="2022-12" db="EMBL/GenBank/DDBJ databases">
        <title>Clostridium sp. nov., isolated from industrial wastewater.</title>
        <authorList>
            <person name="Jiayan W."/>
        </authorList>
    </citation>
    <scope>NUCLEOTIDE SEQUENCE</scope>
    <source>
        <strain evidence="1">ZC22-4</strain>
    </source>
</reference>
<dbReference type="Pfam" id="PF03837">
    <property type="entry name" value="RecT"/>
    <property type="match status" value="1"/>
</dbReference>
<evidence type="ECO:0000313" key="1">
    <source>
        <dbReference type="EMBL" id="MCY6958838.1"/>
    </source>
</evidence>
<evidence type="ECO:0000313" key="2">
    <source>
        <dbReference type="Proteomes" id="UP001144612"/>
    </source>
</evidence>